<dbReference type="Proteomes" id="UP001152795">
    <property type="component" value="Unassembled WGS sequence"/>
</dbReference>
<comment type="caution">
    <text evidence="1">The sequence shown here is derived from an EMBL/GenBank/DDBJ whole genome shotgun (WGS) entry which is preliminary data.</text>
</comment>
<protein>
    <submittedName>
        <fullName evidence="1">Uncharacterized protein</fullName>
    </submittedName>
</protein>
<dbReference type="EMBL" id="CACRXK020000241">
    <property type="protein sequence ID" value="CAB3979910.1"/>
    <property type="molecule type" value="Genomic_DNA"/>
</dbReference>
<gene>
    <name evidence="1" type="ORF">PACLA_8A050668</name>
</gene>
<name>A0A7D9HDP4_PARCT</name>
<reference evidence="1" key="1">
    <citation type="submission" date="2020-04" db="EMBL/GenBank/DDBJ databases">
        <authorList>
            <person name="Alioto T."/>
            <person name="Alioto T."/>
            <person name="Gomez Garrido J."/>
        </authorList>
    </citation>
    <scope>NUCLEOTIDE SEQUENCE</scope>
    <source>
        <strain evidence="1">A484AB</strain>
    </source>
</reference>
<proteinExistence type="predicted"/>
<dbReference type="AlphaFoldDB" id="A0A7D9HDP4"/>
<evidence type="ECO:0000313" key="1">
    <source>
        <dbReference type="EMBL" id="CAB3979910.1"/>
    </source>
</evidence>
<accession>A0A7D9HDP4</accession>
<keyword evidence="2" id="KW-1185">Reference proteome</keyword>
<sequence>MAESEEDASVLNYYGSSLFQSEESEMAMDSSLEESDESSKTIAPPAVNCSCKSQCMRKLKTAASGKITGCLCKGNRVLCGENCSCGTNSKPCQNKARLRSQTDRDTVASQSETNEQSQVSVEEMIDGLDRETLIKVAKALFYVSSTCVKRLDCQSYSRSRGSPTIKQDI</sequence>
<organism evidence="1 2">
    <name type="scientific">Paramuricea clavata</name>
    <name type="common">Red gorgonian</name>
    <name type="synonym">Violescent sea-whip</name>
    <dbReference type="NCBI Taxonomy" id="317549"/>
    <lineage>
        <taxon>Eukaryota</taxon>
        <taxon>Metazoa</taxon>
        <taxon>Cnidaria</taxon>
        <taxon>Anthozoa</taxon>
        <taxon>Octocorallia</taxon>
        <taxon>Malacalcyonacea</taxon>
        <taxon>Plexauridae</taxon>
        <taxon>Paramuricea</taxon>
    </lineage>
</organism>
<evidence type="ECO:0000313" key="2">
    <source>
        <dbReference type="Proteomes" id="UP001152795"/>
    </source>
</evidence>